<dbReference type="AlphaFoldDB" id="A0A0C2WUF1"/>
<reference evidence="2" key="2">
    <citation type="submission" date="2015-01" db="EMBL/GenBank/DDBJ databases">
        <title>Evolutionary Origins and Diversification of the Mycorrhizal Mutualists.</title>
        <authorList>
            <consortium name="DOE Joint Genome Institute"/>
            <consortium name="Mycorrhizal Genomics Consortium"/>
            <person name="Kohler A."/>
            <person name="Kuo A."/>
            <person name="Nagy L.G."/>
            <person name="Floudas D."/>
            <person name="Copeland A."/>
            <person name="Barry K.W."/>
            <person name="Cichocki N."/>
            <person name="Veneault-Fourrey C."/>
            <person name="LaButti K."/>
            <person name="Lindquist E.A."/>
            <person name="Lipzen A."/>
            <person name="Lundell T."/>
            <person name="Morin E."/>
            <person name="Murat C."/>
            <person name="Riley R."/>
            <person name="Ohm R."/>
            <person name="Sun H."/>
            <person name="Tunlid A."/>
            <person name="Henrissat B."/>
            <person name="Grigoriev I.V."/>
            <person name="Hibbett D.S."/>
            <person name="Martin F."/>
        </authorList>
    </citation>
    <scope>NUCLEOTIDE SEQUENCE [LARGE SCALE GENOMIC DNA]</scope>
    <source>
        <strain evidence="2">MAFF 305830</strain>
    </source>
</reference>
<protein>
    <submittedName>
        <fullName evidence="1">Uncharacterized protein</fullName>
    </submittedName>
</protein>
<evidence type="ECO:0000313" key="2">
    <source>
        <dbReference type="Proteomes" id="UP000054097"/>
    </source>
</evidence>
<sequence>MRPLYLKTVNPDKRIHYSLSNIHIYFGTDIDALYYWFCEEVCKLSKVCSLDPIEKVVSWVVKEVKARGSLVIKDPSTHSKREPQMHILRIALQDLEDLSRIGRLNVGSRDRAIEEFKVQLDNRKFQKYVNMTCAFVNDRIAIYNMLDHAAPPYIVAEKSLERPTCENVRAQMANAARPIPPDIWSRHSGSHQVTRDGFSWIYIEPDEDITGLELEYVERPAQGHSGYVIASTIRENRSVPLLIELPGKQNDCCMQAPSCPTLEEHLQTLFPMAKIATAVKIQGGDNVLGRRIHELEFRKNEMMIL</sequence>
<reference evidence="1 2" key="1">
    <citation type="submission" date="2014-04" db="EMBL/GenBank/DDBJ databases">
        <authorList>
            <consortium name="DOE Joint Genome Institute"/>
            <person name="Kuo A."/>
            <person name="Zuccaro A."/>
            <person name="Kohler A."/>
            <person name="Nagy L.G."/>
            <person name="Floudas D."/>
            <person name="Copeland A."/>
            <person name="Barry K.W."/>
            <person name="Cichocki N."/>
            <person name="Veneault-Fourrey C."/>
            <person name="LaButti K."/>
            <person name="Lindquist E.A."/>
            <person name="Lipzen A."/>
            <person name="Lundell T."/>
            <person name="Morin E."/>
            <person name="Murat C."/>
            <person name="Sun H."/>
            <person name="Tunlid A."/>
            <person name="Henrissat B."/>
            <person name="Grigoriev I.V."/>
            <person name="Hibbett D.S."/>
            <person name="Martin F."/>
            <person name="Nordberg H.P."/>
            <person name="Cantor M.N."/>
            <person name="Hua S.X."/>
        </authorList>
    </citation>
    <scope>NUCLEOTIDE SEQUENCE [LARGE SCALE GENOMIC DNA]</scope>
    <source>
        <strain evidence="1 2">MAFF 305830</strain>
    </source>
</reference>
<accession>A0A0C2WUF1</accession>
<dbReference type="OrthoDB" id="10406975at2759"/>
<keyword evidence="2" id="KW-1185">Reference proteome</keyword>
<evidence type="ECO:0000313" key="1">
    <source>
        <dbReference type="EMBL" id="KIM29793.1"/>
    </source>
</evidence>
<dbReference type="Proteomes" id="UP000054097">
    <property type="component" value="Unassembled WGS sequence"/>
</dbReference>
<proteinExistence type="predicted"/>
<dbReference type="HOGENOM" id="CLU_085463_0_0_1"/>
<gene>
    <name evidence="1" type="ORF">M408DRAFT_107498</name>
</gene>
<organism evidence="1 2">
    <name type="scientific">Serendipita vermifera MAFF 305830</name>
    <dbReference type="NCBI Taxonomy" id="933852"/>
    <lineage>
        <taxon>Eukaryota</taxon>
        <taxon>Fungi</taxon>
        <taxon>Dikarya</taxon>
        <taxon>Basidiomycota</taxon>
        <taxon>Agaricomycotina</taxon>
        <taxon>Agaricomycetes</taxon>
        <taxon>Sebacinales</taxon>
        <taxon>Serendipitaceae</taxon>
        <taxon>Serendipita</taxon>
    </lineage>
</organism>
<name>A0A0C2WUF1_SERVB</name>
<dbReference type="EMBL" id="KN824287">
    <property type="protein sequence ID" value="KIM29793.1"/>
    <property type="molecule type" value="Genomic_DNA"/>
</dbReference>